<dbReference type="Proteomes" id="UP000030746">
    <property type="component" value="Unassembled WGS sequence"/>
</dbReference>
<dbReference type="InterPro" id="IPR002110">
    <property type="entry name" value="Ankyrin_rpt"/>
</dbReference>
<feature type="region of interest" description="Disordered" evidence="3">
    <location>
        <begin position="379"/>
        <end position="398"/>
    </location>
</feature>
<keyword evidence="1" id="KW-0677">Repeat</keyword>
<dbReference type="RefSeq" id="XP_009046165.1">
    <property type="nucleotide sequence ID" value="XM_009047917.1"/>
</dbReference>
<dbReference type="Pfam" id="PF12796">
    <property type="entry name" value="Ank_2"/>
    <property type="match status" value="1"/>
</dbReference>
<reference evidence="4 5" key="1">
    <citation type="journal article" date="2013" name="Nature">
        <title>Insights into bilaterian evolution from three spiralian genomes.</title>
        <authorList>
            <person name="Simakov O."/>
            <person name="Marletaz F."/>
            <person name="Cho S.J."/>
            <person name="Edsinger-Gonzales E."/>
            <person name="Havlak P."/>
            <person name="Hellsten U."/>
            <person name="Kuo D.H."/>
            <person name="Larsson T."/>
            <person name="Lv J."/>
            <person name="Arendt D."/>
            <person name="Savage R."/>
            <person name="Osoegawa K."/>
            <person name="de Jong P."/>
            <person name="Grimwood J."/>
            <person name="Chapman J.A."/>
            <person name="Shapiro H."/>
            <person name="Aerts A."/>
            <person name="Otillar R.P."/>
            <person name="Terry A.Y."/>
            <person name="Boore J.L."/>
            <person name="Grigoriev I.V."/>
            <person name="Lindberg D.R."/>
            <person name="Seaver E.C."/>
            <person name="Weisblat D.A."/>
            <person name="Putnam N.H."/>
            <person name="Rokhsar D.S."/>
        </authorList>
    </citation>
    <scope>NUCLEOTIDE SEQUENCE [LARGE SCALE GENOMIC DNA]</scope>
</reference>
<evidence type="ECO:0000256" key="3">
    <source>
        <dbReference type="SAM" id="MobiDB-lite"/>
    </source>
</evidence>
<feature type="compositionally biased region" description="Polar residues" evidence="3">
    <location>
        <begin position="388"/>
        <end position="398"/>
    </location>
</feature>
<organism evidence="4 5">
    <name type="scientific">Lottia gigantea</name>
    <name type="common">Giant owl limpet</name>
    <dbReference type="NCBI Taxonomy" id="225164"/>
    <lineage>
        <taxon>Eukaryota</taxon>
        <taxon>Metazoa</taxon>
        <taxon>Spiralia</taxon>
        <taxon>Lophotrochozoa</taxon>
        <taxon>Mollusca</taxon>
        <taxon>Gastropoda</taxon>
        <taxon>Patellogastropoda</taxon>
        <taxon>Lottioidea</taxon>
        <taxon>Lottiidae</taxon>
        <taxon>Lottia</taxon>
    </lineage>
</organism>
<dbReference type="InterPro" id="IPR036770">
    <property type="entry name" value="Ankyrin_rpt-contain_sf"/>
</dbReference>
<dbReference type="GeneID" id="20241871"/>
<accession>V4CLE5</accession>
<dbReference type="OMA" id="FRQSVRY"/>
<evidence type="ECO:0000313" key="5">
    <source>
        <dbReference type="Proteomes" id="UP000030746"/>
    </source>
</evidence>
<dbReference type="EMBL" id="KB200109">
    <property type="protein sequence ID" value="ESP03115.1"/>
    <property type="molecule type" value="Genomic_DNA"/>
</dbReference>
<dbReference type="Pfam" id="PF00023">
    <property type="entry name" value="Ank"/>
    <property type="match status" value="1"/>
</dbReference>
<dbReference type="PANTHER" id="PTHR24124:SF14">
    <property type="entry name" value="CHROMOSOME UNDETERMINED SCAFFOLD_25, WHOLE GENOME SHOTGUN SEQUENCE"/>
    <property type="match status" value="1"/>
</dbReference>
<dbReference type="HOGENOM" id="CLU_693159_0_0_1"/>
<evidence type="ECO:0000256" key="2">
    <source>
        <dbReference type="ARBA" id="ARBA00023043"/>
    </source>
</evidence>
<feature type="region of interest" description="Disordered" evidence="3">
    <location>
        <begin position="231"/>
        <end position="257"/>
    </location>
</feature>
<keyword evidence="5" id="KW-1185">Reference proteome</keyword>
<dbReference type="OrthoDB" id="5406014at2759"/>
<name>V4CLE5_LOTGI</name>
<dbReference type="SUPFAM" id="SSF48403">
    <property type="entry name" value="Ankyrin repeat"/>
    <property type="match status" value="1"/>
</dbReference>
<dbReference type="SMART" id="SM00248">
    <property type="entry name" value="ANK"/>
    <property type="match status" value="5"/>
</dbReference>
<dbReference type="GO" id="GO:0005634">
    <property type="term" value="C:nucleus"/>
    <property type="evidence" value="ECO:0007669"/>
    <property type="project" value="TreeGrafter"/>
</dbReference>
<dbReference type="STRING" id="225164.V4CLE5"/>
<sequence length="398" mass="45291">MDWNTVYSDSPRLTAANSFYQNVRHGRLRYLKALLDRGVNVNCKNDFGENVLVAALRIDNDVKRRKAFKYLIKKGADIHFKDEKHGRSVLLWVCYFGRENELSVLLKEVGSELDIQEKDNQGSTCLHYATSMNSSTMVLALVKMFNRIRISVDIADGQGFTPYILARRLGHRDVANILLKQGNASPAQFDSKRFRTCREWSQYGKWERYSEVKTREMKEMAINKVRGDFKTASEEFPSSRSTSDSDQAASEPEKIELPSLNIQKLSSAQQSVTPEDNVDGFKRLRTGSITAMSLLDMTSLDRGHLVRNFQRSEFDTTKSADYNKDIYGNLSSIMQILSQQNSTSFRKSVKEAPPPVHILEHIESKPKVSSLAIIMGKRKNGVKRKQPSIRNNSSPHKL</sequence>
<dbReference type="GO" id="GO:0010468">
    <property type="term" value="P:regulation of gene expression"/>
    <property type="evidence" value="ECO:0007669"/>
    <property type="project" value="TreeGrafter"/>
</dbReference>
<feature type="compositionally biased region" description="Polar residues" evidence="3">
    <location>
        <begin position="236"/>
        <end position="248"/>
    </location>
</feature>
<dbReference type="KEGG" id="lgi:LOTGIDRAFT_171719"/>
<proteinExistence type="predicted"/>
<evidence type="ECO:0000256" key="1">
    <source>
        <dbReference type="ARBA" id="ARBA00022737"/>
    </source>
</evidence>
<gene>
    <name evidence="4" type="ORF">LOTGIDRAFT_171719</name>
</gene>
<keyword evidence="2" id="KW-0040">ANK repeat</keyword>
<evidence type="ECO:0000313" key="4">
    <source>
        <dbReference type="EMBL" id="ESP03115.1"/>
    </source>
</evidence>
<dbReference type="AlphaFoldDB" id="V4CLE5"/>
<dbReference type="PANTHER" id="PTHR24124">
    <property type="entry name" value="ANKYRIN REPEAT FAMILY A"/>
    <property type="match status" value="1"/>
</dbReference>
<protein>
    <submittedName>
        <fullName evidence="4">Uncharacterized protein</fullName>
    </submittedName>
</protein>
<dbReference type="CTD" id="20241871"/>
<dbReference type="Gene3D" id="1.25.40.20">
    <property type="entry name" value="Ankyrin repeat-containing domain"/>
    <property type="match status" value="1"/>
</dbReference>